<dbReference type="KEGG" id="pcz:PCL1606_15690"/>
<sequence>MFFYQVQLQIPFFKASLKGKCSNNYNIFAKYRFEVVVSRSHQ</sequence>
<dbReference type="AlphaFoldDB" id="A0A0D5XWF4"/>
<gene>
    <name evidence="1" type="ORF">PCL1606_15690</name>
</gene>
<dbReference type="EMBL" id="CP011110">
    <property type="protein sequence ID" value="AKA23024.1"/>
    <property type="molecule type" value="Genomic_DNA"/>
</dbReference>
<name>A0A0D5XWF4_9PSED</name>
<organism evidence="1 2">
    <name type="scientific">Pseudomonas chlororaphis</name>
    <dbReference type="NCBI Taxonomy" id="587753"/>
    <lineage>
        <taxon>Bacteria</taxon>
        <taxon>Pseudomonadati</taxon>
        <taxon>Pseudomonadota</taxon>
        <taxon>Gammaproteobacteria</taxon>
        <taxon>Pseudomonadales</taxon>
        <taxon>Pseudomonadaceae</taxon>
        <taxon>Pseudomonas</taxon>
    </lineage>
</organism>
<evidence type="ECO:0000313" key="1">
    <source>
        <dbReference type="EMBL" id="AKA23024.1"/>
    </source>
</evidence>
<protein>
    <submittedName>
        <fullName evidence="1">Uncharacterized protein</fullName>
    </submittedName>
</protein>
<evidence type="ECO:0000313" key="2">
    <source>
        <dbReference type="Proteomes" id="UP000032748"/>
    </source>
</evidence>
<accession>A0A0D5XWF4</accession>
<proteinExistence type="predicted"/>
<reference evidence="1 2" key="1">
    <citation type="journal article" date="2015" name="Mol. Plant Microbe Interact.">
        <title>Comparative Genomic Analysis of Pseudomonas chlororaphis PCL1606 Reveals New Insight into Antifungal Compounds Involved in Biocontrol.</title>
        <authorList>
            <person name="Calderon C.E."/>
            <person name="Ramos C."/>
            <person name="de Vicente A."/>
            <person name="Cazorla F.M."/>
        </authorList>
    </citation>
    <scope>NUCLEOTIDE SEQUENCE [LARGE SCALE GENOMIC DNA]</scope>
    <source>
        <strain evidence="1 2">PCL1606</strain>
    </source>
</reference>
<dbReference type="Proteomes" id="UP000032748">
    <property type="component" value="Chromosome"/>
</dbReference>